<evidence type="ECO:0000313" key="4">
    <source>
        <dbReference type="Proteomes" id="UP000248021"/>
    </source>
</evidence>
<feature type="domain" description="AB hydrolase-1" evidence="2">
    <location>
        <begin position="40"/>
        <end position="275"/>
    </location>
</feature>
<name>A0A2V3UAN8_9HYPH</name>
<dbReference type="GO" id="GO:0016020">
    <property type="term" value="C:membrane"/>
    <property type="evidence" value="ECO:0007669"/>
    <property type="project" value="TreeGrafter"/>
</dbReference>
<proteinExistence type="predicted"/>
<evidence type="ECO:0000313" key="3">
    <source>
        <dbReference type="EMBL" id="PXW61573.1"/>
    </source>
</evidence>
<evidence type="ECO:0000259" key="2">
    <source>
        <dbReference type="Pfam" id="PF12697"/>
    </source>
</evidence>
<dbReference type="Gene3D" id="3.40.50.1820">
    <property type="entry name" value="alpha/beta hydrolase"/>
    <property type="match status" value="1"/>
</dbReference>
<dbReference type="SUPFAM" id="SSF53474">
    <property type="entry name" value="alpha/beta-Hydrolases"/>
    <property type="match status" value="1"/>
</dbReference>
<dbReference type="Proteomes" id="UP000248021">
    <property type="component" value="Unassembled WGS sequence"/>
</dbReference>
<protein>
    <submittedName>
        <fullName evidence="3">Pimeloyl-ACP methyl ester carboxylesterase</fullName>
    </submittedName>
</protein>
<keyword evidence="4" id="KW-1185">Reference proteome</keyword>
<dbReference type="Pfam" id="PF12697">
    <property type="entry name" value="Abhydrolase_6"/>
    <property type="match status" value="1"/>
</dbReference>
<dbReference type="PANTHER" id="PTHR43798:SF31">
    <property type="entry name" value="AB HYDROLASE SUPERFAMILY PROTEIN YCLE"/>
    <property type="match status" value="1"/>
</dbReference>
<keyword evidence="1" id="KW-0378">Hydrolase</keyword>
<dbReference type="InterPro" id="IPR029058">
    <property type="entry name" value="AB_hydrolase_fold"/>
</dbReference>
<evidence type="ECO:0000256" key="1">
    <source>
        <dbReference type="ARBA" id="ARBA00022801"/>
    </source>
</evidence>
<dbReference type="GO" id="GO:0016787">
    <property type="term" value="F:hydrolase activity"/>
    <property type="evidence" value="ECO:0007669"/>
    <property type="project" value="UniProtKB-KW"/>
</dbReference>
<gene>
    <name evidence="3" type="ORF">C7450_10389</name>
</gene>
<dbReference type="EMBL" id="QJJK01000003">
    <property type="protein sequence ID" value="PXW61573.1"/>
    <property type="molecule type" value="Genomic_DNA"/>
</dbReference>
<reference evidence="3 4" key="1">
    <citation type="submission" date="2018-05" db="EMBL/GenBank/DDBJ databases">
        <title>Genomic Encyclopedia of Type Strains, Phase IV (KMG-IV): sequencing the most valuable type-strain genomes for metagenomic binning, comparative biology and taxonomic classification.</title>
        <authorList>
            <person name="Goeker M."/>
        </authorList>
    </citation>
    <scope>NUCLEOTIDE SEQUENCE [LARGE SCALE GENOMIC DNA]</scope>
    <source>
        <strain evidence="3 4">DSM 6462</strain>
    </source>
</reference>
<dbReference type="OrthoDB" id="9804723at2"/>
<sequence length="297" mass="31490">MMPATARAEGGARPAWVRVHSPDGTDIAAAFSGAPVADGIVFIHGILQAGLCWKYQMADASLGRWRLAAYDLRGHGFSSKPVGREPYHDGTRWADDLLAVMDAAGIGRAVLVGWSYGGRVMLDFLDRHLALGRVAGLAFVDANTKNAPGHTGAIGGGLLREAASDDIAEAIAGRLGFVDACFENKPSAADLHEIIAYNMLVPPQTMRDLMGRPLERDALMASLDLPTLVIQGERDALCLPLSAEHTARSIPGARLSIYEGIGHAPFLETPERFNAELAAFADACFAAAPLVPAIRKA</sequence>
<dbReference type="InterPro" id="IPR000073">
    <property type="entry name" value="AB_hydrolase_1"/>
</dbReference>
<accession>A0A2V3UAN8</accession>
<dbReference type="InterPro" id="IPR050266">
    <property type="entry name" value="AB_hydrolase_sf"/>
</dbReference>
<dbReference type="PANTHER" id="PTHR43798">
    <property type="entry name" value="MONOACYLGLYCEROL LIPASE"/>
    <property type="match status" value="1"/>
</dbReference>
<dbReference type="AlphaFoldDB" id="A0A2V3UAN8"/>
<comment type="caution">
    <text evidence="3">The sequence shown here is derived from an EMBL/GenBank/DDBJ whole genome shotgun (WGS) entry which is preliminary data.</text>
</comment>
<dbReference type="PRINTS" id="PR00111">
    <property type="entry name" value="ABHYDROLASE"/>
</dbReference>
<organism evidence="3 4">
    <name type="scientific">Chelatococcus asaccharovorans</name>
    <dbReference type="NCBI Taxonomy" id="28210"/>
    <lineage>
        <taxon>Bacteria</taxon>
        <taxon>Pseudomonadati</taxon>
        <taxon>Pseudomonadota</taxon>
        <taxon>Alphaproteobacteria</taxon>
        <taxon>Hyphomicrobiales</taxon>
        <taxon>Chelatococcaceae</taxon>
        <taxon>Chelatococcus</taxon>
    </lineage>
</organism>